<proteinExistence type="predicted"/>
<evidence type="ECO:0008006" key="3">
    <source>
        <dbReference type="Google" id="ProtNLM"/>
    </source>
</evidence>
<comment type="caution">
    <text evidence="1">The sequence shown here is derived from an EMBL/GenBank/DDBJ whole genome shotgun (WGS) entry which is preliminary data.</text>
</comment>
<name>A0A0D1M5C3_9SPHN</name>
<evidence type="ECO:0000313" key="2">
    <source>
        <dbReference type="Proteomes" id="UP000033203"/>
    </source>
</evidence>
<dbReference type="EMBL" id="JXTP01000051">
    <property type="protein sequence ID" value="KIU27220.1"/>
    <property type="molecule type" value="Genomic_DNA"/>
</dbReference>
<dbReference type="Proteomes" id="UP000033203">
    <property type="component" value="Unassembled WGS sequence"/>
</dbReference>
<dbReference type="AlphaFoldDB" id="A0A0D1M5C3"/>
<sequence length="308" mass="34178">MIVTLFDHTRDNLGHQWEVEPAVFLSTLIAAPSRLDRVRKFDATAFCGCYFDGTRAKANARDLAMVALDVDDGGADWFDALYELSDLGVAFALYTTTKHRRSHNRYRIVLPLARPVGIDEYDALWGALARYFAARGIIIDKATSDISRMSIASHIWTGDDDKGGRYTPDDDDAQRAVAQPDWPLLDPDAMIAAYPAPAAAPTFERSPCAGDDYRRWQNWHVARDVLSDLDISPIVPRARLDAEMSSRDTGRTFRFLCGCALKGVSGGYDMDESVLMSLGLEFSRRVGRKPDGLARDVRNALLRARAAA</sequence>
<organism evidence="1 2">
    <name type="scientific">Sphingomonas melonis</name>
    <dbReference type="NCBI Taxonomy" id="152682"/>
    <lineage>
        <taxon>Bacteria</taxon>
        <taxon>Pseudomonadati</taxon>
        <taxon>Pseudomonadota</taxon>
        <taxon>Alphaproteobacteria</taxon>
        <taxon>Sphingomonadales</taxon>
        <taxon>Sphingomonadaceae</taxon>
        <taxon>Sphingomonas</taxon>
    </lineage>
</organism>
<accession>A0A0D1M5C3</accession>
<gene>
    <name evidence="1" type="ORF">SR41_11040</name>
</gene>
<dbReference type="PATRIC" id="fig|1549858.7.peg.1864"/>
<protein>
    <recommendedName>
        <fullName evidence="3">Primase C-terminal 1 domain-containing protein</fullName>
    </recommendedName>
</protein>
<evidence type="ECO:0000313" key="1">
    <source>
        <dbReference type="EMBL" id="KIU27220.1"/>
    </source>
</evidence>
<reference evidence="1 2" key="1">
    <citation type="submission" date="2015-01" db="EMBL/GenBank/DDBJ databases">
        <title>Genome of Sphingomonas taxi strain 30a.</title>
        <authorList>
            <person name="Eevers N."/>
            <person name="Van Hamme J."/>
            <person name="Bottos E."/>
            <person name="Weyens N."/>
            <person name="Vangronsveld J."/>
        </authorList>
    </citation>
    <scope>NUCLEOTIDE SEQUENCE [LARGE SCALE GENOMIC DNA]</scope>
    <source>
        <strain evidence="1 2">30a</strain>
    </source>
</reference>